<evidence type="ECO:0000313" key="1">
    <source>
        <dbReference type="EMBL" id="KKM69271.1"/>
    </source>
</evidence>
<proteinExistence type="predicted"/>
<name>A0A0F9K3V3_9ZZZZ</name>
<sequence>MKAVIVDGIVTNGPHLRAYWQGVNDRKARIRRGMFIDRRLIYTEKPYSEPEPSARLWRRLRADVNHLSNKVMEMRAEKKEEDVGW</sequence>
<reference evidence="1" key="1">
    <citation type="journal article" date="2015" name="Nature">
        <title>Complex archaea that bridge the gap between prokaryotes and eukaryotes.</title>
        <authorList>
            <person name="Spang A."/>
            <person name="Saw J.H."/>
            <person name="Jorgensen S.L."/>
            <person name="Zaremba-Niedzwiedzka K."/>
            <person name="Martijn J."/>
            <person name="Lind A.E."/>
            <person name="van Eijk R."/>
            <person name="Schleper C."/>
            <person name="Guy L."/>
            <person name="Ettema T.J."/>
        </authorList>
    </citation>
    <scope>NUCLEOTIDE SEQUENCE</scope>
</reference>
<comment type="caution">
    <text evidence="1">The sequence shown here is derived from an EMBL/GenBank/DDBJ whole genome shotgun (WGS) entry which is preliminary data.</text>
</comment>
<gene>
    <name evidence="1" type="ORF">LCGC14_1452480</name>
</gene>
<organism evidence="1">
    <name type="scientific">marine sediment metagenome</name>
    <dbReference type="NCBI Taxonomy" id="412755"/>
    <lineage>
        <taxon>unclassified sequences</taxon>
        <taxon>metagenomes</taxon>
        <taxon>ecological metagenomes</taxon>
    </lineage>
</organism>
<dbReference type="EMBL" id="LAZR01010017">
    <property type="protein sequence ID" value="KKM69271.1"/>
    <property type="molecule type" value="Genomic_DNA"/>
</dbReference>
<protein>
    <submittedName>
        <fullName evidence="1">Uncharacterized protein</fullName>
    </submittedName>
</protein>
<dbReference type="AlphaFoldDB" id="A0A0F9K3V3"/>
<accession>A0A0F9K3V3</accession>